<evidence type="ECO:0000259" key="2">
    <source>
        <dbReference type="Pfam" id="PF03432"/>
    </source>
</evidence>
<evidence type="ECO:0000256" key="1">
    <source>
        <dbReference type="SAM" id="MobiDB-lite"/>
    </source>
</evidence>
<dbReference type="eggNOG" id="COG3843">
    <property type="taxonomic scope" value="Bacteria"/>
</dbReference>
<evidence type="ECO:0000313" key="3">
    <source>
        <dbReference type="EMBL" id="KFI83191.1"/>
    </source>
</evidence>
<feature type="domain" description="MobA/VirD2-like nuclease" evidence="2">
    <location>
        <begin position="19"/>
        <end position="157"/>
    </location>
</feature>
<keyword evidence="4" id="KW-1185">Reference proteome</keyword>
<feature type="region of interest" description="Disordered" evidence="1">
    <location>
        <begin position="459"/>
        <end position="484"/>
    </location>
</feature>
<organism evidence="3 4">
    <name type="scientific">Bifidobacterium reuteri DSM 23975</name>
    <dbReference type="NCBI Taxonomy" id="1437610"/>
    <lineage>
        <taxon>Bacteria</taxon>
        <taxon>Bacillati</taxon>
        <taxon>Actinomycetota</taxon>
        <taxon>Actinomycetes</taxon>
        <taxon>Bifidobacteriales</taxon>
        <taxon>Bifidobacteriaceae</taxon>
        <taxon>Bifidobacterium</taxon>
    </lineage>
</organism>
<dbReference type="EMBL" id="JGZK01000023">
    <property type="protein sequence ID" value="KFI83191.1"/>
    <property type="molecule type" value="Genomic_DNA"/>
</dbReference>
<proteinExistence type="predicted"/>
<dbReference type="OrthoDB" id="5688559at2"/>
<dbReference type="Pfam" id="PF03432">
    <property type="entry name" value="Relaxase"/>
    <property type="match status" value="1"/>
</dbReference>
<protein>
    <submittedName>
        <fullName evidence="3">Relaxase</fullName>
    </submittedName>
</protein>
<accession>A0A087CIU1</accession>
<sequence length="484" mass="54000">MAVVKMNQIKTTLAKSVRYIADPDKTRGGALVSSNYSDDVTDAGLLADRMMRTLDDAATSRRADGVLAHHVIQSFSPEDSARMTPERLHELGVRFADEITGGEYQYVIATHVDRGHTHNHIIICAASQLTGRRMRVRKDMLARWRTVSDRICLEEGLTVLPERPRGQRYGVSLAELYASAKGDAVKTRIRAVIDMAAAGSHDFDSFRRLLGDHGMRATVRGRHLTFHDTASGMKVRDVRLGRAYDELNIMARIGRGTVTAISFNRRLVARRDGDMLLVWIPGTGRRQTIAVPATRVVRDGDTYRAYLPKADPVTVMDGRGRYACRMDTGELHAHFAPLPIRSMGFPQSSVPESFGRSPAHRRWLEMRERQFARLDELTDRLNLASRLARRGLTVAQALAETDRRLQDAHDAFQAALVALDETASQHDGTVPAGLLEELKRHEARVEALAHERDLLRSLDAQASPIQAPPVQRRTGGRHRTPDPV</sequence>
<dbReference type="RefSeq" id="WP_052382132.1">
    <property type="nucleotide sequence ID" value="NZ_JDUW01000020.1"/>
</dbReference>
<dbReference type="InterPro" id="IPR005094">
    <property type="entry name" value="Endonuclease_MobA/VirD2"/>
</dbReference>
<comment type="caution">
    <text evidence="3">The sequence shown here is derived from an EMBL/GenBank/DDBJ whole genome shotgun (WGS) entry which is preliminary data.</text>
</comment>
<dbReference type="Proteomes" id="UP000028984">
    <property type="component" value="Unassembled WGS sequence"/>
</dbReference>
<dbReference type="AlphaFoldDB" id="A0A087CIU1"/>
<name>A0A087CIU1_9BIFI</name>
<reference evidence="3 4" key="1">
    <citation type="submission" date="2014-03" db="EMBL/GenBank/DDBJ databases">
        <title>Genomics of Bifidobacteria.</title>
        <authorList>
            <person name="Ventura M."/>
            <person name="Milani C."/>
            <person name="Lugli G.A."/>
        </authorList>
    </citation>
    <scope>NUCLEOTIDE SEQUENCE [LARGE SCALE GENOMIC DNA]</scope>
    <source>
        <strain evidence="3 4">DSM 23975</strain>
    </source>
</reference>
<evidence type="ECO:0000313" key="4">
    <source>
        <dbReference type="Proteomes" id="UP000028984"/>
    </source>
</evidence>
<dbReference type="STRING" id="1437610.BREU_2190"/>
<gene>
    <name evidence="3" type="ORF">BREU_2190</name>
</gene>